<feature type="domain" description="Rhodopsin" evidence="8">
    <location>
        <begin position="38"/>
        <end position="295"/>
    </location>
</feature>
<feature type="transmembrane region" description="Helical" evidence="7">
    <location>
        <begin position="98"/>
        <end position="120"/>
    </location>
</feature>
<dbReference type="GO" id="GO:0016020">
    <property type="term" value="C:membrane"/>
    <property type="evidence" value="ECO:0007669"/>
    <property type="project" value="UniProtKB-SubCell"/>
</dbReference>
<gene>
    <name evidence="9" type="ORF">BDU57DRAFT_533057</name>
</gene>
<protein>
    <recommendedName>
        <fullName evidence="8">Rhodopsin domain-containing protein</fullName>
    </recommendedName>
</protein>
<feature type="transmembrane region" description="Helical" evidence="7">
    <location>
        <begin position="23"/>
        <end position="42"/>
    </location>
</feature>
<comment type="similarity">
    <text evidence="5">Belongs to the SAT4 family.</text>
</comment>
<evidence type="ECO:0000259" key="8">
    <source>
        <dbReference type="Pfam" id="PF20684"/>
    </source>
</evidence>
<name>A0A6A5QBE7_AMPQU</name>
<feature type="transmembrane region" description="Helical" evidence="7">
    <location>
        <begin position="54"/>
        <end position="75"/>
    </location>
</feature>
<feature type="transmembrane region" description="Helical" evidence="7">
    <location>
        <begin position="202"/>
        <end position="222"/>
    </location>
</feature>
<keyword evidence="3 7" id="KW-1133">Transmembrane helix</keyword>
<evidence type="ECO:0000256" key="3">
    <source>
        <dbReference type="ARBA" id="ARBA00022989"/>
    </source>
</evidence>
<comment type="subcellular location">
    <subcellularLocation>
        <location evidence="1">Membrane</location>
        <topology evidence="1">Multi-pass membrane protein</topology>
    </subcellularLocation>
</comment>
<evidence type="ECO:0000313" key="10">
    <source>
        <dbReference type="Proteomes" id="UP000800096"/>
    </source>
</evidence>
<dbReference type="EMBL" id="ML979141">
    <property type="protein sequence ID" value="KAF1912158.1"/>
    <property type="molecule type" value="Genomic_DNA"/>
</dbReference>
<dbReference type="PANTHER" id="PTHR33048:SF47">
    <property type="entry name" value="INTEGRAL MEMBRANE PROTEIN-RELATED"/>
    <property type="match status" value="1"/>
</dbReference>
<evidence type="ECO:0000256" key="5">
    <source>
        <dbReference type="ARBA" id="ARBA00038359"/>
    </source>
</evidence>
<reference evidence="9" key="1">
    <citation type="journal article" date="2020" name="Stud. Mycol.">
        <title>101 Dothideomycetes genomes: a test case for predicting lifestyles and emergence of pathogens.</title>
        <authorList>
            <person name="Haridas S."/>
            <person name="Albert R."/>
            <person name="Binder M."/>
            <person name="Bloem J."/>
            <person name="Labutti K."/>
            <person name="Salamov A."/>
            <person name="Andreopoulos B."/>
            <person name="Baker S."/>
            <person name="Barry K."/>
            <person name="Bills G."/>
            <person name="Bluhm B."/>
            <person name="Cannon C."/>
            <person name="Castanera R."/>
            <person name="Culley D."/>
            <person name="Daum C."/>
            <person name="Ezra D."/>
            <person name="Gonzalez J."/>
            <person name="Henrissat B."/>
            <person name="Kuo A."/>
            <person name="Liang C."/>
            <person name="Lipzen A."/>
            <person name="Lutzoni F."/>
            <person name="Magnuson J."/>
            <person name="Mondo S."/>
            <person name="Nolan M."/>
            <person name="Ohm R."/>
            <person name="Pangilinan J."/>
            <person name="Park H.-J."/>
            <person name="Ramirez L."/>
            <person name="Alfaro M."/>
            <person name="Sun H."/>
            <person name="Tritt A."/>
            <person name="Yoshinaga Y."/>
            <person name="Zwiers L.-H."/>
            <person name="Turgeon B."/>
            <person name="Goodwin S."/>
            <person name="Spatafora J."/>
            <person name="Crous P."/>
            <person name="Grigoriev I."/>
        </authorList>
    </citation>
    <scope>NUCLEOTIDE SEQUENCE</scope>
    <source>
        <strain evidence="9">HMLAC05119</strain>
    </source>
</reference>
<dbReference type="AlphaFoldDB" id="A0A6A5QBE7"/>
<dbReference type="PANTHER" id="PTHR33048">
    <property type="entry name" value="PTH11-LIKE INTEGRAL MEMBRANE PROTEIN (AFU_ORTHOLOGUE AFUA_5G11245)"/>
    <property type="match status" value="1"/>
</dbReference>
<feature type="compositionally biased region" description="Basic residues" evidence="6">
    <location>
        <begin position="407"/>
        <end position="419"/>
    </location>
</feature>
<organism evidence="9 10">
    <name type="scientific">Ampelomyces quisqualis</name>
    <name type="common">Powdery mildew agent</name>
    <dbReference type="NCBI Taxonomy" id="50730"/>
    <lineage>
        <taxon>Eukaryota</taxon>
        <taxon>Fungi</taxon>
        <taxon>Dikarya</taxon>
        <taxon>Ascomycota</taxon>
        <taxon>Pezizomycotina</taxon>
        <taxon>Dothideomycetes</taxon>
        <taxon>Pleosporomycetidae</taxon>
        <taxon>Pleosporales</taxon>
        <taxon>Pleosporineae</taxon>
        <taxon>Phaeosphaeriaceae</taxon>
        <taxon>Ampelomyces</taxon>
    </lineage>
</organism>
<keyword evidence="10" id="KW-1185">Reference proteome</keyword>
<evidence type="ECO:0000256" key="4">
    <source>
        <dbReference type="ARBA" id="ARBA00023136"/>
    </source>
</evidence>
<keyword evidence="4 7" id="KW-0472">Membrane</keyword>
<dbReference type="OrthoDB" id="61113at2759"/>
<evidence type="ECO:0000256" key="1">
    <source>
        <dbReference type="ARBA" id="ARBA00004141"/>
    </source>
</evidence>
<feature type="transmembrane region" description="Helical" evidence="7">
    <location>
        <begin position="269"/>
        <end position="291"/>
    </location>
</feature>
<dbReference type="Proteomes" id="UP000800096">
    <property type="component" value="Unassembled WGS sequence"/>
</dbReference>
<dbReference type="InterPro" id="IPR049326">
    <property type="entry name" value="Rhodopsin_dom_fungi"/>
</dbReference>
<feature type="transmembrane region" description="Helical" evidence="7">
    <location>
        <begin position="141"/>
        <end position="168"/>
    </location>
</feature>
<feature type="region of interest" description="Disordered" evidence="6">
    <location>
        <begin position="355"/>
        <end position="374"/>
    </location>
</feature>
<accession>A0A6A5QBE7</accession>
<feature type="region of interest" description="Disordered" evidence="6">
    <location>
        <begin position="398"/>
        <end position="442"/>
    </location>
</feature>
<evidence type="ECO:0000256" key="6">
    <source>
        <dbReference type="SAM" id="MobiDB-lite"/>
    </source>
</evidence>
<evidence type="ECO:0000313" key="9">
    <source>
        <dbReference type="EMBL" id="KAF1912158.1"/>
    </source>
</evidence>
<evidence type="ECO:0000256" key="7">
    <source>
        <dbReference type="SAM" id="Phobius"/>
    </source>
</evidence>
<dbReference type="InterPro" id="IPR052337">
    <property type="entry name" value="SAT4-like"/>
</dbReference>
<dbReference type="Pfam" id="PF20684">
    <property type="entry name" value="Fung_rhodopsin"/>
    <property type="match status" value="1"/>
</dbReference>
<proteinExistence type="inferred from homology"/>
<keyword evidence="2 7" id="KW-0812">Transmembrane</keyword>
<sequence>MIFTGQPRNHPDNANLPNINQPGTIIGVTSLAVIAISLRLWVRIRDSLWGWDDFFVLLAGIASILGDTFVCLMPGDGLGLHLWTLKIETMSQYFKHVYITNTSYCCSATFIKLAILFQYLRLFAETAPSTSTAQYRLACRVTYSCIILSSLWGVTFFLLALCSCNPIAKNWNLKLDGTCIGWGSKVPDEFFEMFAGHSASNMVLDLLVLLTPLPFLSMLRIAGKSKAGLITLFTLGIIVCAFSIGRLVSLSMNRAGTVPVLDMPFYTPLIYIFSVLEVNIAIIAASIPIFWPAIHTFATNKIWVVNEIQVQSETMNRGSVPKPCDIYLGDQGPWAKLESKSEYSDQTQELGIVAKSYDHPPTRSHKHKSSTLSSMGCAGGLDTADRCSQESQRNLCRLPSVEIPAGRRTRSSSRSHSRSASRAPGRSDWVAEVSRQNSAATSQSNNIGMVDAIAMQENVKI</sequence>
<evidence type="ECO:0000256" key="2">
    <source>
        <dbReference type="ARBA" id="ARBA00022692"/>
    </source>
</evidence>
<feature type="transmembrane region" description="Helical" evidence="7">
    <location>
        <begin position="229"/>
        <end position="249"/>
    </location>
</feature>